<protein>
    <recommendedName>
        <fullName evidence="3">DUF1460 domain-containing protein</fullName>
    </recommendedName>
</protein>
<name>A0A2M6UUJ1_9HYPH</name>
<dbReference type="STRING" id="85701.BM1374166_01562"/>
<accession>A0A2M6UUJ1</accession>
<dbReference type="Gene3D" id="2.30.260.10">
    <property type="entry name" value="putative xylanase like domain"/>
    <property type="match status" value="1"/>
</dbReference>
<dbReference type="AlphaFoldDB" id="A0A2M6UUJ1"/>
<sequence length="279" mass="31697">MRKISLLILTLMFVTGCDVQNSDSQESVLENKIEIQQPTNIELDPYTLNKLNALLKKRAETNDHEKGALIDFLSEAFLGTPYKANMLHGSEKTPEKLIIDFRGLDCFTYLDYVEALRRSTSPKEFISNVIKTRYIKGNVHFLNRKHFFTDWAYREYKLATDITAEISPHAVSIEKYLNKKADGGSYLPGLPVVKRTVTYIPSNFINEEVISRLKSGDFIGIYTKLAGLDVTHVGFFIMTDKGPMLRNASSRKENEKVVDSPFMDYVAKTPGIIVLRALE</sequence>
<dbReference type="InterPro" id="IPR038765">
    <property type="entry name" value="Papain-like_cys_pep_sf"/>
</dbReference>
<evidence type="ECO:0008006" key="3">
    <source>
        <dbReference type="Google" id="ProtNLM"/>
    </source>
</evidence>
<gene>
    <name evidence="1" type="ORF">CER18_02300</name>
</gene>
<dbReference type="EMBL" id="NJGE01000003">
    <property type="protein sequence ID" value="PIT69860.1"/>
    <property type="molecule type" value="Genomic_DNA"/>
</dbReference>
<reference evidence="1 2" key="1">
    <citation type="submission" date="2017-06" db="EMBL/GenBank/DDBJ databases">
        <title>Draft genome of Bartonella tribocorum strain L103, isolated from a rodent in Laos.</title>
        <authorList>
            <person name="Hadjadj L."/>
            <person name="Jiyipong T."/>
            <person name="Morand S."/>
            <person name="Diene S.M."/>
            <person name="Rolain J.-M."/>
        </authorList>
    </citation>
    <scope>NUCLEOTIDE SEQUENCE [LARGE SCALE GENOMIC DNA]</scope>
    <source>
        <strain evidence="1 2">L103</strain>
    </source>
</reference>
<evidence type="ECO:0000313" key="2">
    <source>
        <dbReference type="Proteomes" id="UP000229839"/>
    </source>
</evidence>
<dbReference type="Pfam" id="PF07313">
    <property type="entry name" value="AmiA-like"/>
    <property type="match status" value="1"/>
</dbReference>
<evidence type="ECO:0000313" key="1">
    <source>
        <dbReference type="EMBL" id="PIT69860.1"/>
    </source>
</evidence>
<dbReference type="Proteomes" id="UP000229839">
    <property type="component" value="Unassembled WGS sequence"/>
</dbReference>
<dbReference type="RefSeq" id="WP_100128491.1">
    <property type="nucleotide sequence ID" value="NZ_CADDYI010000003.1"/>
</dbReference>
<dbReference type="SUPFAM" id="SSF54001">
    <property type="entry name" value="Cysteine proteinases"/>
    <property type="match status" value="1"/>
</dbReference>
<proteinExistence type="predicted"/>
<organism evidence="1 2">
    <name type="scientific">Bartonella tribocorum</name>
    <dbReference type="NCBI Taxonomy" id="85701"/>
    <lineage>
        <taxon>Bacteria</taxon>
        <taxon>Pseudomonadati</taxon>
        <taxon>Pseudomonadota</taxon>
        <taxon>Alphaproteobacteria</taxon>
        <taxon>Hyphomicrobiales</taxon>
        <taxon>Bartonellaceae</taxon>
        <taxon>Bartonella</taxon>
    </lineage>
</organism>
<dbReference type="InterPro" id="IPR010846">
    <property type="entry name" value="AmiA-like"/>
</dbReference>
<comment type="caution">
    <text evidence="1">The sequence shown here is derived from an EMBL/GenBank/DDBJ whole genome shotgun (WGS) entry which is preliminary data.</text>
</comment>
<dbReference type="PROSITE" id="PS51257">
    <property type="entry name" value="PROKAR_LIPOPROTEIN"/>
    <property type="match status" value="1"/>
</dbReference>
<dbReference type="Gene3D" id="1.10.3670.10">
    <property type="entry name" value="Putative xylanase like domain"/>
    <property type="match status" value="1"/>
</dbReference>
<dbReference type="OrthoDB" id="9796191at2"/>